<dbReference type="EMBL" id="CP006850">
    <property type="protein sequence ID" value="AHH15594.1"/>
    <property type="molecule type" value="Genomic_DNA"/>
</dbReference>
<dbReference type="eggNOG" id="ENOG5032K18">
    <property type="taxonomic scope" value="Bacteria"/>
</dbReference>
<name>W5T8X9_9NOCA</name>
<keyword evidence="2" id="KW-1185">Reference proteome</keyword>
<dbReference type="AlphaFoldDB" id="W5T8X9"/>
<organism evidence="1 2">
    <name type="scientific">Nocardia nova SH22a</name>
    <dbReference type="NCBI Taxonomy" id="1415166"/>
    <lineage>
        <taxon>Bacteria</taxon>
        <taxon>Bacillati</taxon>
        <taxon>Actinomycetota</taxon>
        <taxon>Actinomycetes</taxon>
        <taxon>Mycobacteriales</taxon>
        <taxon>Nocardiaceae</taxon>
        <taxon>Nocardia</taxon>
    </lineage>
</organism>
<dbReference type="HOGENOM" id="CLU_156549_0_0_11"/>
<evidence type="ECO:0000313" key="1">
    <source>
        <dbReference type="EMBL" id="AHH15594.1"/>
    </source>
</evidence>
<dbReference type="KEGG" id="nno:NONO_c07860"/>
<reference evidence="1 2" key="1">
    <citation type="journal article" date="2014" name="Appl. Environ. Microbiol.">
        <title>Insights into the Microbial Degradation of Rubber and Gutta-Percha by Analysis of the Complete Genome of Nocardia nova SH22a.</title>
        <authorList>
            <person name="Luo Q."/>
            <person name="Hiessl S."/>
            <person name="Poehlein A."/>
            <person name="Daniel R."/>
            <person name="Steinbuchel A."/>
        </authorList>
    </citation>
    <scope>NUCLEOTIDE SEQUENCE [LARGE SCALE GENOMIC DNA]</scope>
    <source>
        <strain evidence="1">SH22a</strain>
    </source>
</reference>
<evidence type="ECO:0000313" key="2">
    <source>
        <dbReference type="Proteomes" id="UP000019150"/>
    </source>
</evidence>
<gene>
    <name evidence="1" type="ORF">NONO_c07860</name>
</gene>
<proteinExistence type="predicted"/>
<dbReference type="PATRIC" id="fig|1415166.3.peg.796"/>
<protein>
    <submittedName>
        <fullName evidence="1">Uncharacterized protein</fullName>
    </submittedName>
</protein>
<sequence length="100" mass="10955">MIDGLPIALGWVDPESVALDWDMAQVRRLARHLGYRLVWPEEASRIPLADQARAAGAEAVIVPSTDHIGAMTLHAAMCVADVETVTPRLSFTRWPVHSAE</sequence>
<dbReference type="Proteomes" id="UP000019150">
    <property type="component" value="Chromosome"/>
</dbReference>
<accession>W5T8X9</accession>